<organism evidence="1">
    <name type="scientific">marine sediment metagenome</name>
    <dbReference type="NCBI Taxonomy" id="412755"/>
    <lineage>
        <taxon>unclassified sequences</taxon>
        <taxon>metagenomes</taxon>
        <taxon>ecological metagenomes</taxon>
    </lineage>
</organism>
<accession>X1SHT6</accession>
<dbReference type="EMBL" id="BARW01000002">
    <property type="protein sequence ID" value="GAI67359.1"/>
    <property type="molecule type" value="Genomic_DNA"/>
</dbReference>
<dbReference type="AlphaFoldDB" id="X1SHT6"/>
<gene>
    <name evidence="1" type="ORF">S12H4_00040</name>
</gene>
<name>X1SHT6_9ZZZZ</name>
<protein>
    <submittedName>
        <fullName evidence="1">Uncharacterized protein</fullName>
    </submittedName>
</protein>
<proteinExistence type="predicted"/>
<comment type="caution">
    <text evidence="1">The sequence shown here is derived from an EMBL/GenBank/DDBJ whole genome shotgun (WGS) entry which is preliminary data.</text>
</comment>
<reference evidence="1" key="1">
    <citation type="journal article" date="2014" name="Front. Microbiol.">
        <title>High frequency of phylogenetically diverse reductive dehalogenase-homologous genes in deep subseafloor sedimentary metagenomes.</title>
        <authorList>
            <person name="Kawai M."/>
            <person name="Futagami T."/>
            <person name="Toyoda A."/>
            <person name="Takaki Y."/>
            <person name="Nishi S."/>
            <person name="Hori S."/>
            <person name="Arai W."/>
            <person name="Tsubouchi T."/>
            <person name="Morono Y."/>
            <person name="Uchiyama I."/>
            <person name="Ito T."/>
            <person name="Fujiyama A."/>
            <person name="Inagaki F."/>
            <person name="Takami H."/>
        </authorList>
    </citation>
    <scope>NUCLEOTIDE SEQUENCE</scope>
    <source>
        <strain evidence="1">Expedition CK06-06</strain>
    </source>
</reference>
<sequence>MPGLSRVEKQKIISGRKAVEAYRTAHTALHREPWRKKIPEEHTPLLNAMLKALKAQGFNSQEEFRAANEELCYREVARCYQYFGECDECAGRSRGCFESCHLPEVAEDTEKGRPFFPRRQAFYDWQHFEEHKPPTCSLSFRQIAEPTFDIYWGMPEGIKPEAYQRLRRREDK</sequence>
<evidence type="ECO:0000313" key="1">
    <source>
        <dbReference type="EMBL" id="GAI67359.1"/>
    </source>
</evidence>